<evidence type="ECO:0000256" key="3">
    <source>
        <dbReference type="ARBA" id="ARBA00023163"/>
    </source>
</evidence>
<dbReference type="GO" id="GO:0003700">
    <property type="term" value="F:DNA-binding transcription factor activity"/>
    <property type="evidence" value="ECO:0007669"/>
    <property type="project" value="InterPro"/>
</dbReference>
<organism evidence="5 6">
    <name type="scientific">Ligilactobacillus ruminis</name>
    <dbReference type="NCBI Taxonomy" id="1623"/>
    <lineage>
        <taxon>Bacteria</taxon>
        <taxon>Bacillati</taxon>
        <taxon>Bacillota</taxon>
        <taxon>Bacilli</taxon>
        <taxon>Lactobacillales</taxon>
        <taxon>Lactobacillaceae</taxon>
        <taxon>Ligilactobacillus</taxon>
    </lineage>
</organism>
<dbReference type="SUPFAM" id="SSF46785">
    <property type="entry name" value="Winged helix' DNA-binding domain"/>
    <property type="match status" value="1"/>
</dbReference>
<evidence type="ECO:0000256" key="1">
    <source>
        <dbReference type="ARBA" id="ARBA00023015"/>
    </source>
</evidence>
<dbReference type="SMART" id="SM00420">
    <property type="entry name" value="HTH_DEOR"/>
    <property type="match status" value="1"/>
</dbReference>
<dbReference type="PANTHER" id="PTHR30363:SF44">
    <property type="entry name" value="AGA OPERON TRANSCRIPTIONAL REPRESSOR-RELATED"/>
    <property type="match status" value="1"/>
</dbReference>
<dbReference type="GO" id="GO:0003677">
    <property type="term" value="F:DNA binding"/>
    <property type="evidence" value="ECO:0007669"/>
    <property type="project" value="UniProtKB-KW"/>
</dbReference>
<dbReference type="Proteomes" id="UP001222683">
    <property type="component" value="Chromosome"/>
</dbReference>
<evidence type="ECO:0000313" key="6">
    <source>
        <dbReference type="Proteomes" id="UP001222683"/>
    </source>
</evidence>
<dbReference type="InterPro" id="IPR036388">
    <property type="entry name" value="WH-like_DNA-bd_sf"/>
</dbReference>
<dbReference type="InterPro" id="IPR018356">
    <property type="entry name" value="Tscrpt_reg_HTH_DeoR_CS"/>
</dbReference>
<dbReference type="AlphaFoldDB" id="A0AAQ2XHJ1"/>
<evidence type="ECO:0000256" key="2">
    <source>
        <dbReference type="ARBA" id="ARBA00023125"/>
    </source>
</evidence>
<gene>
    <name evidence="5" type="ORF">PSR59_08320</name>
</gene>
<keyword evidence="3" id="KW-0804">Transcription</keyword>
<dbReference type="InterPro" id="IPR036390">
    <property type="entry name" value="WH_DNA-bd_sf"/>
</dbReference>
<dbReference type="Pfam" id="PF08220">
    <property type="entry name" value="HTH_DeoR"/>
    <property type="match status" value="1"/>
</dbReference>
<name>A0AAQ2XHJ1_9LACO</name>
<dbReference type="InterPro" id="IPR001034">
    <property type="entry name" value="DeoR_HTH"/>
</dbReference>
<evidence type="ECO:0000313" key="5">
    <source>
        <dbReference type="EMBL" id="WDC81632.1"/>
    </source>
</evidence>
<dbReference type="RefSeq" id="WP_273744822.1">
    <property type="nucleotide sequence ID" value="NZ_CP117692.1"/>
</dbReference>
<reference evidence="5" key="1">
    <citation type="submission" date="2023-02" db="EMBL/GenBank/DDBJ databases">
        <title>Complete genome sequence of Lactobacillus ruminis CACC888 isolated from Pig feces.</title>
        <authorList>
            <person name="Park S."/>
            <person name="Park M.A."/>
            <person name="Kim D.-H."/>
            <person name="Kim Y."/>
        </authorList>
    </citation>
    <scope>NUCLEOTIDE SEQUENCE</scope>
    <source>
        <strain evidence="5">CACC888</strain>
    </source>
</reference>
<keyword evidence="1" id="KW-0805">Transcription regulation</keyword>
<dbReference type="PROSITE" id="PS00894">
    <property type="entry name" value="HTH_DEOR_1"/>
    <property type="match status" value="1"/>
</dbReference>
<protein>
    <submittedName>
        <fullName evidence="5">DeoR family transcriptional regulator</fullName>
    </submittedName>
</protein>
<feature type="domain" description="HTH deoR-type" evidence="4">
    <location>
        <begin position="6"/>
        <end position="61"/>
    </location>
</feature>
<dbReference type="InterPro" id="IPR050313">
    <property type="entry name" value="Carb_Metab_HTH_regulators"/>
</dbReference>
<dbReference type="EMBL" id="CP117692">
    <property type="protein sequence ID" value="WDC81632.1"/>
    <property type="molecule type" value="Genomic_DNA"/>
</dbReference>
<accession>A0AAQ2XHJ1</accession>
<sequence length="76" mass="8781">MTQNKIKRRLYLMLEMLKEQTSIKVSTFANEFNVTPKTVRNDLKILEEKGLVIMTFGLASLNPSTGRKHSQKKDKL</sequence>
<dbReference type="PROSITE" id="PS51000">
    <property type="entry name" value="HTH_DEOR_2"/>
    <property type="match status" value="1"/>
</dbReference>
<proteinExistence type="predicted"/>
<dbReference type="PANTHER" id="PTHR30363">
    <property type="entry name" value="HTH-TYPE TRANSCRIPTIONAL REGULATOR SRLR-RELATED"/>
    <property type="match status" value="1"/>
</dbReference>
<dbReference type="Gene3D" id="1.10.10.10">
    <property type="entry name" value="Winged helix-like DNA-binding domain superfamily/Winged helix DNA-binding domain"/>
    <property type="match status" value="1"/>
</dbReference>
<keyword evidence="2" id="KW-0238">DNA-binding</keyword>
<evidence type="ECO:0000259" key="4">
    <source>
        <dbReference type="PROSITE" id="PS51000"/>
    </source>
</evidence>